<dbReference type="AlphaFoldDB" id="A0A8J3ICZ8"/>
<feature type="domain" description="Oxidoreductase molybdopterin-binding" evidence="2">
    <location>
        <begin position="40"/>
        <end position="184"/>
    </location>
</feature>
<evidence type="ECO:0000313" key="4">
    <source>
        <dbReference type="Proteomes" id="UP000597444"/>
    </source>
</evidence>
<dbReference type="SUPFAM" id="SSF56524">
    <property type="entry name" value="Oxidoreductase molybdopterin-binding domain"/>
    <property type="match status" value="1"/>
</dbReference>
<evidence type="ECO:0000256" key="1">
    <source>
        <dbReference type="SAM" id="MobiDB-lite"/>
    </source>
</evidence>
<dbReference type="PANTHER" id="PTHR43032">
    <property type="entry name" value="PROTEIN-METHIONINE-SULFOXIDE REDUCTASE"/>
    <property type="match status" value="1"/>
</dbReference>
<proteinExistence type="predicted"/>
<protein>
    <submittedName>
        <fullName evidence="3">Oxidoreductase</fullName>
    </submittedName>
</protein>
<feature type="region of interest" description="Disordered" evidence="1">
    <location>
        <begin position="1"/>
        <end position="22"/>
    </location>
</feature>
<dbReference type="InterPro" id="IPR000572">
    <property type="entry name" value="OxRdtase_Mopterin-bd_dom"/>
</dbReference>
<dbReference type="EMBL" id="BNJK01000001">
    <property type="protein sequence ID" value="GHO92051.1"/>
    <property type="molecule type" value="Genomic_DNA"/>
</dbReference>
<evidence type="ECO:0000313" key="3">
    <source>
        <dbReference type="EMBL" id="GHO92051.1"/>
    </source>
</evidence>
<keyword evidence="4" id="KW-1185">Reference proteome</keyword>
<evidence type="ECO:0000259" key="2">
    <source>
        <dbReference type="Pfam" id="PF00174"/>
    </source>
</evidence>
<dbReference type="Proteomes" id="UP000597444">
    <property type="component" value="Unassembled WGS sequence"/>
</dbReference>
<accession>A0A8J3ICZ8</accession>
<organism evidence="3 4">
    <name type="scientific">Reticulibacter mediterranei</name>
    <dbReference type="NCBI Taxonomy" id="2778369"/>
    <lineage>
        <taxon>Bacteria</taxon>
        <taxon>Bacillati</taxon>
        <taxon>Chloroflexota</taxon>
        <taxon>Ktedonobacteria</taxon>
        <taxon>Ktedonobacterales</taxon>
        <taxon>Reticulibacteraceae</taxon>
        <taxon>Reticulibacter</taxon>
    </lineage>
</organism>
<dbReference type="RefSeq" id="WP_220202912.1">
    <property type="nucleotide sequence ID" value="NZ_BNJK01000001.1"/>
</dbReference>
<sequence>MHLFGKKSANHDEKRADGLDRLPPGQYLTAKWPVLSYERTPKELPPDWKLKIKGQVENPFELTWEEFLQLPRTTLKADIHCVTTWSRYDNIWEGVHIREILQRAKPLSTAKFVMAHSWTGYTTNIPLENLDDDDVMIVIKHDGQDLELEHGGPVRLLIPKLYFYKSAKWLYGLEFMANDRPGFWEQRGYSNSANPWKEERYW</sequence>
<gene>
    <name evidence="3" type="ORF">KSF_020990</name>
</gene>
<feature type="compositionally biased region" description="Basic and acidic residues" evidence="1">
    <location>
        <begin position="9"/>
        <end position="20"/>
    </location>
</feature>
<dbReference type="CDD" id="cd02109">
    <property type="entry name" value="arch_bact_SO_family_Moco"/>
    <property type="match status" value="1"/>
</dbReference>
<comment type="caution">
    <text evidence="3">The sequence shown here is derived from an EMBL/GenBank/DDBJ whole genome shotgun (WGS) entry which is preliminary data.</text>
</comment>
<dbReference type="Pfam" id="PF00174">
    <property type="entry name" value="Oxidored_molyb"/>
    <property type="match status" value="1"/>
</dbReference>
<reference evidence="3" key="1">
    <citation type="submission" date="2020-10" db="EMBL/GenBank/DDBJ databases">
        <title>Taxonomic study of unclassified bacteria belonging to the class Ktedonobacteria.</title>
        <authorList>
            <person name="Yabe S."/>
            <person name="Wang C.M."/>
            <person name="Zheng Y."/>
            <person name="Sakai Y."/>
            <person name="Cavaletti L."/>
            <person name="Monciardini P."/>
            <person name="Donadio S."/>
        </authorList>
    </citation>
    <scope>NUCLEOTIDE SEQUENCE</scope>
    <source>
        <strain evidence="3">ID150040</strain>
    </source>
</reference>
<dbReference type="Gene3D" id="3.90.420.10">
    <property type="entry name" value="Oxidoreductase, molybdopterin-binding domain"/>
    <property type="match status" value="1"/>
</dbReference>
<dbReference type="PANTHER" id="PTHR43032:SF4">
    <property type="entry name" value="OXIDOREDUCTASE MOLYBDOPTERIN-BINDING DOMAIN-CONTAINING PROTEIN"/>
    <property type="match status" value="1"/>
</dbReference>
<dbReference type="InterPro" id="IPR036374">
    <property type="entry name" value="OxRdtase_Mopterin-bd_sf"/>
</dbReference>
<name>A0A8J3ICZ8_9CHLR</name>